<dbReference type="NCBIfam" id="TIGR00453">
    <property type="entry name" value="ispD"/>
    <property type="match status" value="1"/>
</dbReference>
<dbReference type="SUPFAM" id="SSF53448">
    <property type="entry name" value="Nucleotide-diphospho-sugar transferases"/>
    <property type="match status" value="1"/>
</dbReference>
<dbReference type="RefSeq" id="WP_260997392.1">
    <property type="nucleotide sequence ID" value="NZ_CP054475.1"/>
</dbReference>
<evidence type="ECO:0000256" key="2">
    <source>
        <dbReference type="ARBA" id="ARBA00022695"/>
    </source>
</evidence>
<keyword evidence="3" id="KW-0414">Isoprene biosynthesis</keyword>
<comment type="pathway">
    <text evidence="3">Isoprenoid biosynthesis; isopentenyl diphosphate biosynthesis via DXP pathway; isopentenyl diphosphate from 1-deoxy-D-xylulose 5-phosphate: step 2/6.</text>
</comment>
<feature type="site" description="Positions MEP for the nucleophilic attack" evidence="3">
    <location>
        <position position="215"/>
    </location>
</feature>
<keyword evidence="2 3" id="KW-0548">Nucleotidyltransferase</keyword>
<evidence type="ECO:0000313" key="5">
    <source>
        <dbReference type="Proteomes" id="UP001065322"/>
    </source>
</evidence>
<dbReference type="HAMAP" id="MF_00108">
    <property type="entry name" value="IspD"/>
    <property type="match status" value="1"/>
</dbReference>
<feature type="site" description="Transition state stabilizer" evidence="3">
    <location>
        <position position="18"/>
    </location>
</feature>
<proteinExistence type="inferred from homology"/>
<dbReference type="EMBL" id="CP054475">
    <property type="protein sequence ID" value="UXD88667.1"/>
    <property type="molecule type" value="Genomic_DNA"/>
</dbReference>
<evidence type="ECO:0000256" key="3">
    <source>
        <dbReference type="HAMAP-Rule" id="MF_00108"/>
    </source>
</evidence>
<sequence length="237" mass="26112">MTTARYFPILPAAGVGSRMQADRPKQYLPIQGRFLLDYTLDAILSYPAFEQAVLVLSADDPYWPDSEYASDERIIRAAGGRERCDSVLNGLAALQGIATEQDWVVVHDIARPCLRHGDLDKLLSELADPGAILAAPTRDTMKRGVLRDGKVVIEHTVEREQLWHALTPQVFRYGQLQQALTACLAQGLTVTDEASAMEQQGCQPLLVAGRSDNIKVTRREDLALAELFLSTSLSPHS</sequence>
<comment type="similarity">
    <text evidence="3">Belongs to the IspD/TarI cytidylyltransferase family. IspD subfamily.</text>
</comment>
<dbReference type="Pfam" id="PF01128">
    <property type="entry name" value="IspD"/>
    <property type="match status" value="1"/>
</dbReference>
<protein>
    <recommendedName>
        <fullName evidence="3">2-C-methyl-D-erythritol 4-phosphate cytidylyltransferase</fullName>
        <ecNumber evidence="3">2.7.7.60</ecNumber>
    </recommendedName>
    <alternativeName>
        <fullName evidence="3">4-diphosphocytidyl-2C-methyl-D-erythritol synthase</fullName>
    </alternativeName>
    <alternativeName>
        <fullName evidence="3">MEP cytidylyltransferase</fullName>
        <shortName evidence="3">MCT</shortName>
    </alternativeName>
</protein>
<comment type="catalytic activity">
    <reaction evidence="3">
        <text>2-C-methyl-D-erythritol 4-phosphate + CTP + H(+) = 4-CDP-2-C-methyl-D-erythritol + diphosphate</text>
        <dbReference type="Rhea" id="RHEA:13429"/>
        <dbReference type="ChEBI" id="CHEBI:15378"/>
        <dbReference type="ChEBI" id="CHEBI:33019"/>
        <dbReference type="ChEBI" id="CHEBI:37563"/>
        <dbReference type="ChEBI" id="CHEBI:57823"/>
        <dbReference type="ChEBI" id="CHEBI:58262"/>
        <dbReference type="EC" id="2.7.7.60"/>
    </reaction>
</comment>
<evidence type="ECO:0000256" key="1">
    <source>
        <dbReference type="ARBA" id="ARBA00022679"/>
    </source>
</evidence>
<organism evidence="4 5">
    <name type="scientific">Thalassolituus hydrocarboniclasticus</name>
    <dbReference type="NCBI Taxonomy" id="2742796"/>
    <lineage>
        <taxon>Bacteria</taxon>
        <taxon>Pseudomonadati</taxon>
        <taxon>Pseudomonadota</taxon>
        <taxon>Gammaproteobacteria</taxon>
        <taxon>Oceanospirillales</taxon>
        <taxon>Oceanospirillaceae</taxon>
        <taxon>Thalassolituus</taxon>
    </lineage>
</organism>
<reference evidence="5" key="1">
    <citation type="submission" date="2020-06" db="EMBL/GenBank/DDBJ databases">
        <title>Thalassolituus marinus alknpb1M-1, a hydrocarbon-degrading bacterium isolated from the deep-sea overlying water using an in-situ strategy from the South China Sea basin.</title>
        <authorList>
            <person name="Dong C."/>
            <person name="Chen Y."/>
            <person name="Shao Z."/>
        </authorList>
    </citation>
    <scope>NUCLEOTIDE SEQUENCE [LARGE SCALE GENOMIC DNA]</scope>
    <source>
        <strain evidence="5">alknpb1M-1</strain>
    </source>
</reference>
<dbReference type="InterPro" id="IPR034683">
    <property type="entry name" value="IspD/TarI"/>
</dbReference>
<dbReference type="InterPro" id="IPR029044">
    <property type="entry name" value="Nucleotide-diphossugar_trans"/>
</dbReference>
<gene>
    <name evidence="3 4" type="primary">ispD</name>
    <name evidence="4" type="ORF">HUF19_15055</name>
</gene>
<dbReference type="CDD" id="cd02516">
    <property type="entry name" value="CDP-ME_synthetase"/>
    <property type="match status" value="1"/>
</dbReference>
<accession>A0ABY6AD01</accession>
<feature type="site" description="Transition state stabilizer" evidence="3">
    <location>
        <position position="25"/>
    </location>
</feature>
<keyword evidence="5" id="KW-1185">Reference proteome</keyword>
<dbReference type="EC" id="2.7.7.60" evidence="3"/>
<keyword evidence="1 3" id="KW-0808">Transferase</keyword>
<dbReference type="InterPro" id="IPR050088">
    <property type="entry name" value="IspD/TarI_cytidylyltransf_bact"/>
</dbReference>
<dbReference type="GO" id="GO:0050518">
    <property type="term" value="F:2-C-methyl-D-erythritol 4-phosphate cytidylyltransferase activity"/>
    <property type="evidence" value="ECO:0007669"/>
    <property type="project" value="UniProtKB-EC"/>
</dbReference>
<dbReference type="Gene3D" id="3.90.550.10">
    <property type="entry name" value="Spore Coat Polysaccharide Biosynthesis Protein SpsA, Chain A"/>
    <property type="match status" value="1"/>
</dbReference>
<dbReference type="PANTHER" id="PTHR32125:SF4">
    <property type="entry name" value="2-C-METHYL-D-ERYTHRITOL 4-PHOSPHATE CYTIDYLYLTRANSFERASE, CHLOROPLASTIC"/>
    <property type="match status" value="1"/>
</dbReference>
<evidence type="ECO:0000313" key="4">
    <source>
        <dbReference type="EMBL" id="UXD88667.1"/>
    </source>
</evidence>
<dbReference type="Proteomes" id="UP001065322">
    <property type="component" value="Chromosome"/>
</dbReference>
<name>A0ABY6AD01_9GAMM</name>
<dbReference type="InterPro" id="IPR001228">
    <property type="entry name" value="IspD"/>
</dbReference>
<dbReference type="PANTHER" id="PTHR32125">
    <property type="entry name" value="2-C-METHYL-D-ERYTHRITOL 4-PHOSPHATE CYTIDYLYLTRANSFERASE, CHLOROPLASTIC"/>
    <property type="match status" value="1"/>
</dbReference>
<comment type="function">
    <text evidence="3">Catalyzes the formation of 4-diphosphocytidyl-2-C-methyl-D-erythritol from CTP and 2-C-methyl-D-erythritol 4-phosphate (MEP).</text>
</comment>
<feature type="site" description="Positions MEP for the nucleophilic attack" evidence="3">
    <location>
        <position position="159"/>
    </location>
</feature>